<dbReference type="FunFam" id="3.40.50.300:FF:001278">
    <property type="entry name" value="Iron-sulfur cluster carrier protein"/>
    <property type="match status" value="1"/>
</dbReference>
<dbReference type="eggNOG" id="KOG3022">
    <property type="taxonomic scope" value="Eukaryota"/>
</dbReference>
<dbReference type="InterPro" id="IPR027417">
    <property type="entry name" value="P-loop_NTPase"/>
</dbReference>
<dbReference type="KEGG" id="olu:OSTLU_16185"/>
<evidence type="ECO:0000256" key="5">
    <source>
        <dbReference type="ARBA" id="ARBA00023014"/>
    </source>
</evidence>
<dbReference type="Pfam" id="PF10609">
    <property type="entry name" value="ParA"/>
    <property type="match status" value="1"/>
</dbReference>
<dbReference type="Gene3D" id="3.40.50.300">
    <property type="entry name" value="P-loop containing nucleotide triphosphate hydrolases"/>
    <property type="match status" value="1"/>
</dbReference>
<organism evidence="7 8">
    <name type="scientific">Ostreococcus lucimarinus (strain CCE9901)</name>
    <dbReference type="NCBI Taxonomy" id="436017"/>
    <lineage>
        <taxon>Eukaryota</taxon>
        <taxon>Viridiplantae</taxon>
        <taxon>Chlorophyta</taxon>
        <taxon>Mamiellophyceae</taxon>
        <taxon>Mamiellales</taxon>
        <taxon>Bathycoccaceae</taxon>
        <taxon>Ostreococcus</taxon>
    </lineage>
</organism>
<keyword evidence="3" id="KW-0067">ATP-binding</keyword>
<dbReference type="HAMAP" id="MF_02040">
    <property type="entry name" value="Mrp_NBP35"/>
    <property type="match status" value="1"/>
</dbReference>
<dbReference type="InterPro" id="IPR019591">
    <property type="entry name" value="Mrp/NBP35_ATP-bd"/>
</dbReference>
<dbReference type="GO" id="GO:0046872">
    <property type="term" value="F:metal ion binding"/>
    <property type="evidence" value="ECO:0007669"/>
    <property type="project" value="UniProtKB-KW"/>
</dbReference>
<comment type="similarity">
    <text evidence="6">Belongs to the Mrp/NBP35 ATP-binding proteins family.</text>
</comment>
<dbReference type="SUPFAM" id="SSF52540">
    <property type="entry name" value="P-loop containing nucleoside triphosphate hydrolases"/>
    <property type="match status" value="1"/>
</dbReference>
<dbReference type="EMBL" id="CP000587">
    <property type="protein sequence ID" value="ABO97017.1"/>
    <property type="molecule type" value="Genomic_DNA"/>
</dbReference>
<dbReference type="PANTHER" id="PTHR42961:SF2">
    <property type="entry name" value="IRON-SULFUR PROTEIN NUBPL"/>
    <property type="match status" value="1"/>
</dbReference>
<dbReference type="OrthoDB" id="1741334at2759"/>
<evidence type="ECO:0000256" key="4">
    <source>
        <dbReference type="ARBA" id="ARBA00023004"/>
    </source>
</evidence>
<dbReference type="RefSeq" id="XP_001418724.1">
    <property type="nucleotide sequence ID" value="XM_001418687.1"/>
</dbReference>
<dbReference type="Gramene" id="ABO97017">
    <property type="protein sequence ID" value="ABO97017"/>
    <property type="gene ID" value="OSTLU_16185"/>
</dbReference>
<dbReference type="GO" id="GO:0005739">
    <property type="term" value="C:mitochondrion"/>
    <property type="evidence" value="ECO:0007669"/>
    <property type="project" value="TreeGrafter"/>
</dbReference>
<keyword evidence="8" id="KW-1185">Reference proteome</keyword>
<dbReference type="InterPro" id="IPR000808">
    <property type="entry name" value="Mrp-like_CS"/>
</dbReference>
<dbReference type="GO" id="GO:0032981">
    <property type="term" value="P:mitochondrial respiratory chain complex I assembly"/>
    <property type="evidence" value="ECO:0007669"/>
    <property type="project" value="TreeGrafter"/>
</dbReference>
<dbReference type="OMA" id="CNHESHI"/>
<dbReference type="GO" id="GO:0140663">
    <property type="term" value="F:ATP-dependent FeS chaperone activity"/>
    <property type="evidence" value="ECO:0007669"/>
    <property type="project" value="InterPro"/>
</dbReference>
<dbReference type="GO" id="GO:0051539">
    <property type="term" value="F:4 iron, 4 sulfur cluster binding"/>
    <property type="evidence" value="ECO:0007669"/>
    <property type="project" value="TreeGrafter"/>
</dbReference>
<dbReference type="HOGENOM" id="CLU_024839_0_2_1"/>
<evidence type="ECO:0000256" key="1">
    <source>
        <dbReference type="ARBA" id="ARBA00022723"/>
    </source>
</evidence>
<dbReference type="Proteomes" id="UP000001568">
    <property type="component" value="Chromosome 7"/>
</dbReference>
<dbReference type="GO" id="GO:0005524">
    <property type="term" value="F:ATP binding"/>
    <property type="evidence" value="ECO:0007669"/>
    <property type="project" value="UniProtKB-KW"/>
</dbReference>
<dbReference type="STRING" id="436017.A4S0D3"/>
<dbReference type="AlphaFoldDB" id="A4S0D3"/>
<reference evidence="7 8" key="1">
    <citation type="journal article" date="2007" name="Proc. Natl. Acad. Sci. U.S.A.">
        <title>The tiny eukaryote Ostreococcus provides genomic insights into the paradox of plankton speciation.</title>
        <authorList>
            <person name="Palenik B."/>
            <person name="Grimwood J."/>
            <person name="Aerts A."/>
            <person name="Rouze P."/>
            <person name="Salamov A."/>
            <person name="Putnam N."/>
            <person name="Dupont C."/>
            <person name="Jorgensen R."/>
            <person name="Derelle E."/>
            <person name="Rombauts S."/>
            <person name="Zhou K."/>
            <person name="Otillar R."/>
            <person name="Merchant S.S."/>
            <person name="Podell S."/>
            <person name="Gaasterland T."/>
            <person name="Napoli C."/>
            <person name="Gendler K."/>
            <person name="Manuell A."/>
            <person name="Tai V."/>
            <person name="Vallon O."/>
            <person name="Piganeau G."/>
            <person name="Jancek S."/>
            <person name="Heijde M."/>
            <person name="Jabbari K."/>
            <person name="Bowler C."/>
            <person name="Lohr M."/>
            <person name="Robbens S."/>
            <person name="Werner G."/>
            <person name="Dubchak I."/>
            <person name="Pazour G.J."/>
            <person name="Ren Q."/>
            <person name="Paulsen I."/>
            <person name="Delwiche C."/>
            <person name="Schmutz J."/>
            <person name="Rokhsar D."/>
            <person name="Van de Peer Y."/>
            <person name="Moreau H."/>
            <person name="Grigoriev I.V."/>
        </authorList>
    </citation>
    <scope>NUCLEOTIDE SEQUENCE [LARGE SCALE GENOMIC DNA]</scope>
    <source>
        <strain evidence="7 8">CCE9901</strain>
    </source>
</reference>
<keyword evidence="4" id="KW-0408">Iron</keyword>
<sequence length="289" mass="30647">MPARDLLPRVARRALATAAAAPRAFVPPPLPPSLASCARVFAVASGKGGVGKSTTCVNIAVALARLGHRVALLDADVYGPSVPTLMRLSGQPVVDADGRMLPMENHGVRCQSMGFLMKPGAAATWRGPMVSGALTKMIQDTRWGDVDVLMVDMPPGTGDAQISISQKLPLTGAVVVSTPQELALADARRGIDMYGKVNTEVVGVVENMAYYCEKDGTRSYVFGRGGARATAAERGVEFLAEVPLDATIRESSDEGAPIVVRDPDGEVAAIYTNIARRIMEKTRSFRDVR</sequence>
<evidence type="ECO:0000256" key="6">
    <source>
        <dbReference type="ARBA" id="ARBA00024036"/>
    </source>
</evidence>
<evidence type="ECO:0000256" key="3">
    <source>
        <dbReference type="ARBA" id="ARBA00022840"/>
    </source>
</evidence>
<dbReference type="GeneID" id="5003041"/>
<gene>
    <name evidence="7" type="ORF">OSTLU_16185</name>
</gene>
<protein>
    <submittedName>
        <fullName evidence="7">Uncharacterized protein</fullName>
    </submittedName>
</protein>
<proteinExistence type="inferred from homology"/>
<dbReference type="CDD" id="cd02037">
    <property type="entry name" value="Mrp_NBP35"/>
    <property type="match status" value="1"/>
</dbReference>
<dbReference type="InterPro" id="IPR044304">
    <property type="entry name" value="NUBPL-like"/>
</dbReference>
<accession>A4S0D3</accession>
<dbReference type="PANTHER" id="PTHR42961">
    <property type="entry name" value="IRON-SULFUR PROTEIN NUBPL"/>
    <property type="match status" value="1"/>
</dbReference>
<dbReference type="InterPro" id="IPR033756">
    <property type="entry name" value="YlxH/NBP35"/>
</dbReference>
<evidence type="ECO:0000313" key="7">
    <source>
        <dbReference type="EMBL" id="ABO97017.1"/>
    </source>
</evidence>
<keyword evidence="2" id="KW-0547">Nucleotide-binding</keyword>
<evidence type="ECO:0000313" key="8">
    <source>
        <dbReference type="Proteomes" id="UP000001568"/>
    </source>
</evidence>
<keyword evidence="1" id="KW-0479">Metal-binding</keyword>
<name>A4S0D3_OSTLU</name>
<keyword evidence="5" id="KW-0411">Iron-sulfur</keyword>
<evidence type="ECO:0000256" key="2">
    <source>
        <dbReference type="ARBA" id="ARBA00022741"/>
    </source>
</evidence>
<dbReference type="PROSITE" id="PS01215">
    <property type="entry name" value="MRP"/>
    <property type="match status" value="1"/>
</dbReference>
<dbReference type="GO" id="GO:0016226">
    <property type="term" value="P:iron-sulfur cluster assembly"/>
    <property type="evidence" value="ECO:0007669"/>
    <property type="project" value="InterPro"/>
</dbReference>